<dbReference type="FunFam" id="2.40.50.40:FF:000031">
    <property type="entry name" value="Heterochromatin protein 1"/>
    <property type="match status" value="1"/>
</dbReference>
<dbReference type="InterPro" id="IPR008251">
    <property type="entry name" value="Chromo_shadow_dom"/>
</dbReference>
<dbReference type="SMART" id="SM00298">
    <property type="entry name" value="CHROMO"/>
    <property type="match status" value="2"/>
</dbReference>
<keyword evidence="11" id="KW-1185">Reference proteome</keyword>
<proteinExistence type="predicted"/>
<reference evidence="10 11" key="1">
    <citation type="submission" date="2020-02" db="EMBL/GenBank/DDBJ databases">
        <authorList>
            <person name="Ferguson B K."/>
        </authorList>
    </citation>
    <scope>NUCLEOTIDE SEQUENCE [LARGE SCALE GENOMIC DNA]</scope>
</reference>
<evidence type="ECO:0000313" key="11">
    <source>
        <dbReference type="Proteomes" id="UP000479000"/>
    </source>
</evidence>
<evidence type="ECO:0000256" key="2">
    <source>
        <dbReference type="ARBA" id="ARBA00022737"/>
    </source>
</evidence>
<keyword evidence="2" id="KW-0677">Repeat</keyword>
<dbReference type="OrthoDB" id="273092at2759"/>
<dbReference type="InterPro" id="IPR023780">
    <property type="entry name" value="Chromo_domain"/>
</dbReference>
<keyword evidence="5" id="KW-0804">Transcription</keyword>
<dbReference type="InterPro" id="IPR000953">
    <property type="entry name" value="Chromo/chromo_shadow_dom"/>
</dbReference>
<dbReference type="Pfam" id="PF01393">
    <property type="entry name" value="Chromo_shadow"/>
    <property type="match status" value="1"/>
</dbReference>
<dbReference type="PROSITE" id="PS00598">
    <property type="entry name" value="CHROMO_1"/>
    <property type="match status" value="1"/>
</dbReference>
<dbReference type="Proteomes" id="UP000479000">
    <property type="component" value="Unassembled WGS sequence"/>
</dbReference>
<evidence type="ECO:0000256" key="1">
    <source>
        <dbReference type="ARBA" id="ARBA00004123"/>
    </source>
</evidence>
<dbReference type="GO" id="GO:0005634">
    <property type="term" value="C:nucleus"/>
    <property type="evidence" value="ECO:0007669"/>
    <property type="project" value="UniProtKB-SubCell"/>
</dbReference>
<feature type="region of interest" description="Disordered" evidence="8">
    <location>
        <begin position="86"/>
        <end position="158"/>
    </location>
</feature>
<dbReference type="InterPro" id="IPR023779">
    <property type="entry name" value="Chromodomain_CS"/>
</dbReference>
<dbReference type="GO" id="GO:0000792">
    <property type="term" value="C:heterochromatin"/>
    <property type="evidence" value="ECO:0007669"/>
    <property type="project" value="UniProtKB-ARBA"/>
</dbReference>
<dbReference type="EMBL" id="CADCXU010010454">
    <property type="protein sequence ID" value="CAB0001228.1"/>
    <property type="molecule type" value="Genomic_DNA"/>
</dbReference>
<evidence type="ECO:0000256" key="6">
    <source>
        <dbReference type="ARBA" id="ARBA00023242"/>
    </source>
</evidence>
<dbReference type="GO" id="GO:0031507">
    <property type="term" value="P:heterochromatin formation"/>
    <property type="evidence" value="ECO:0007669"/>
    <property type="project" value="UniProtKB-ARBA"/>
</dbReference>
<protein>
    <recommendedName>
        <fullName evidence="7">Heterochromatin protein 1</fullName>
    </recommendedName>
</protein>
<dbReference type="GO" id="GO:0003682">
    <property type="term" value="F:chromatin binding"/>
    <property type="evidence" value="ECO:0007669"/>
    <property type="project" value="UniProtKB-ARBA"/>
</dbReference>
<feature type="compositionally biased region" description="Basic and acidic residues" evidence="8">
    <location>
        <begin position="110"/>
        <end position="133"/>
    </location>
</feature>
<evidence type="ECO:0000313" key="10">
    <source>
        <dbReference type="EMBL" id="CAB0001228.1"/>
    </source>
</evidence>
<evidence type="ECO:0000256" key="5">
    <source>
        <dbReference type="ARBA" id="ARBA00023163"/>
    </source>
</evidence>
<dbReference type="PANTHER" id="PTHR22812">
    <property type="entry name" value="CHROMOBOX PROTEIN"/>
    <property type="match status" value="1"/>
</dbReference>
<evidence type="ECO:0000259" key="9">
    <source>
        <dbReference type="PROSITE" id="PS50013"/>
    </source>
</evidence>
<feature type="compositionally biased region" description="Acidic residues" evidence="8">
    <location>
        <begin position="24"/>
        <end position="38"/>
    </location>
</feature>
<dbReference type="SMART" id="SM00300">
    <property type="entry name" value="ChSh"/>
    <property type="match status" value="1"/>
</dbReference>
<evidence type="ECO:0000256" key="8">
    <source>
        <dbReference type="SAM" id="MobiDB-lite"/>
    </source>
</evidence>
<dbReference type="PROSITE" id="PS50013">
    <property type="entry name" value="CHROMO_2"/>
    <property type="match status" value="2"/>
</dbReference>
<dbReference type="FunFam" id="2.40.50.40:FF:000007">
    <property type="entry name" value="Chromobox protein homolog 1"/>
    <property type="match status" value="1"/>
</dbReference>
<evidence type="ECO:0000256" key="3">
    <source>
        <dbReference type="ARBA" id="ARBA00022853"/>
    </source>
</evidence>
<feature type="domain" description="Chromo" evidence="9">
    <location>
        <begin position="38"/>
        <end position="96"/>
    </location>
</feature>
<organism evidence="10 11">
    <name type="scientific">Nesidiocoris tenuis</name>
    <dbReference type="NCBI Taxonomy" id="355587"/>
    <lineage>
        <taxon>Eukaryota</taxon>
        <taxon>Metazoa</taxon>
        <taxon>Ecdysozoa</taxon>
        <taxon>Arthropoda</taxon>
        <taxon>Hexapoda</taxon>
        <taxon>Insecta</taxon>
        <taxon>Pterygota</taxon>
        <taxon>Neoptera</taxon>
        <taxon>Paraneoptera</taxon>
        <taxon>Hemiptera</taxon>
        <taxon>Heteroptera</taxon>
        <taxon>Panheteroptera</taxon>
        <taxon>Cimicomorpha</taxon>
        <taxon>Miridae</taxon>
        <taxon>Dicyphina</taxon>
        <taxon>Nesidiocoris</taxon>
    </lineage>
</organism>
<keyword evidence="6" id="KW-0539">Nucleus</keyword>
<dbReference type="InterPro" id="IPR017984">
    <property type="entry name" value="Chromo_dom_subgr"/>
</dbReference>
<dbReference type="InterPro" id="IPR016197">
    <property type="entry name" value="Chromo-like_dom_sf"/>
</dbReference>
<feature type="domain" description="Chromo" evidence="9">
    <location>
        <begin position="170"/>
        <end position="228"/>
    </location>
</feature>
<accession>A0A6H5GDZ4</accession>
<keyword evidence="3" id="KW-0156">Chromatin regulator</keyword>
<comment type="subcellular location">
    <subcellularLocation>
        <location evidence="1">Nucleus</location>
    </subcellularLocation>
</comment>
<dbReference type="PRINTS" id="PR00504">
    <property type="entry name" value="CHROMODOMAIN"/>
</dbReference>
<dbReference type="CDD" id="cd00034">
    <property type="entry name" value="CSD"/>
    <property type="match status" value="1"/>
</dbReference>
<dbReference type="AlphaFoldDB" id="A0A6H5GDZ4"/>
<dbReference type="InterPro" id="IPR051219">
    <property type="entry name" value="Heterochromatin_chromo-domain"/>
</dbReference>
<gene>
    <name evidence="10" type="ORF">NTEN_LOCUS7015</name>
</gene>
<name>A0A6H5GDZ4_9HEMI</name>
<dbReference type="SUPFAM" id="SSF54160">
    <property type="entry name" value="Chromo domain-like"/>
    <property type="match status" value="2"/>
</dbReference>
<keyword evidence="4" id="KW-0805">Transcription regulation</keyword>
<feature type="region of interest" description="Disordered" evidence="8">
    <location>
        <begin position="1"/>
        <end position="42"/>
    </location>
</feature>
<dbReference type="Pfam" id="PF00385">
    <property type="entry name" value="Chromo"/>
    <property type="match status" value="1"/>
</dbReference>
<dbReference type="Gene3D" id="2.40.50.40">
    <property type="match status" value="2"/>
</dbReference>
<evidence type="ECO:0000256" key="7">
    <source>
        <dbReference type="ARBA" id="ARBA00073803"/>
    </source>
</evidence>
<feature type="compositionally biased region" description="Basic and acidic residues" evidence="8">
    <location>
        <begin position="86"/>
        <end position="97"/>
    </location>
</feature>
<evidence type="ECO:0000256" key="4">
    <source>
        <dbReference type="ARBA" id="ARBA00023015"/>
    </source>
</evidence>
<sequence>MKNKKETAVAGEAGEDERRRDSGDEAEEPEQSDGEEEYQVEKVLDRRIENGKVMYYLKWKGYSDEDNTWEPEENLGCPDLIQNYERERKRLEEEAAKSGKSSGSGTPSAEKSEKKDGVFKTPEVPKKGSEPGPKRKSTPASDTNGDEKKGGSAKKRKQFDAKLRGFDLGYEPEKIVGATDAHGELKFLMKWKGTDVAELVPAKIANVKCPQIVIQFYEERLTWHSSGHDGEDAS</sequence>